<evidence type="ECO:0000256" key="1">
    <source>
        <dbReference type="SAM" id="MobiDB-lite"/>
    </source>
</evidence>
<reference evidence="3" key="1">
    <citation type="journal article" date="2019" name="Int. J. Syst. Evol. Microbiol.">
        <title>The Global Catalogue of Microorganisms (GCM) 10K type strain sequencing project: providing services to taxonomists for standard genome sequencing and annotation.</title>
        <authorList>
            <consortium name="The Broad Institute Genomics Platform"/>
            <consortium name="The Broad Institute Genome Sequencing Center for Infectious Disease"/>
            <person name="Wu L."/>
            <person name="Ma J."/>
        </authorList>
    </citation>
    <scope>NUCLEOTIDE SEQUENCE [LARGE SCALE GENOMIC DNA]</scope>
    <source>
        <strain evidence="3">CGMCC 1.16226</strain>
    </source>
</reference>
<organism evidence="2 3">
    <name type="scientific">Mesorhizobium calcicola</name>
    <dbReference type="NCBI Taxonomy" id="1300310"/>
    <lineage>
        <taxon>Bacteria</taxon>
        <taxon>Pseudomonadati</taxon>
        <taxon>Pseudomonadota</taxon>
        <taxon>Alphaproteobacteria</taxon>
        <taxon>Hyphomicrobiales</taxon>
        <taxon>Phyllobacteriaceae</taxon>
        <taxon>Mesorhizobium</taxon>
    </lineage>
</organism>
<proteinExistence type="predicted"/>
<feature type="compositionally biased region" description="Basic and acidic residues" evidence="1">
    <location>
        <begin position="56"/>
        <end position="69"/>
    </location>
</feature>
<protein>
    <recommendedName>
        <fullName evidence="4">Transposase</fullName>
    </recommendedName>
</protein>
<comment type="caution">
    <text evidence="2">The sequence shown here is derived from an EMBL/GenBank/DDBJ whole genome shotgun (WGS) entry which is preliminary data.</text>
</comment>
<accession>A0ABW4WIR2</accession>
<name>A0ABW4WIR2_9HYPH</name>
<gene>
    <name evidence="2" type="ORF">ACFSQT_26255</name>
</gene>
<evidence type="ECO:0008006" key="4">
    <source>
        <dbReference type="Google" id="ProtNLM"/>
    </source>
</evidence>
<feature type="region of interest" description="Disordered" evidence="1">
    <location>
        <begin position="43"/>
        <end position="77"/>
    </location>
</feature>
<dbReference type="Proteomes" id="UP001597349">
    <property type="component" value="Unassembled WGS sequence"/>
</dbReference>
<keyword evidence="3" id="KW-1185">Reference proteome</keyword>
<dbReference type="EMBL" id="JBHUGY010000039">
    <property type="protein sequence ID" value="MFD2056451.1"/>
    <property type="molecule type" value="Genomic_DNA"/>
</dbReference>
<sequence>MNDWLKSSVHFLISNLLTSKEAVRWLPDEQKSSPPARAIAGASLPFANSATADGGKPTRDGAGSDDRQTGTKVRLAA</sequence>
<evidence type="ECO:0000313" key="2">
    <source>
        <dbReference type="EMBL" id="MFD2056451.1"/>
    </source>
</evidence>
<dbReference type="RefSeq" id="WP_379023613.1">
    <property type="nucleotide sequence ID" value="NZ_JBHUGY010000039.1"/>
</dbReference>
<evidence type="ECO:0000313" key="3">
    <source>
        <dbReference type="Proteomes" id="UP001597349"/>
    </source>
</evidence>